<evidence type="ECO:0000256" key="2">
    <source>
        <dbReference type="ARBA" id="ARBA00022692"/>
    </source>
</evidence>
<keyword evidence="3" id="KW-1133">Transmembrane helix</keyword>
<keyword evidence="2" id="KW-0812">Transmembrane</keyword>
<evidence type="ECO:0000256" key="4">
    <source>
        <dbReference type="ARBA" id="ARBA00023136"/>
    </source>
</evidence>
<comment type="subcellular location">
    <subcellularLocation>
        <location evidence="1">Membrane</location>
        <topology evidence="1">Single-pass membrane protein</topology>
    </subcellularLocation>
</comment>
<comment type="caution">
    <text evidence="5">The sequence shown here is derived from an EMBL/GenBank/DDBJ whole genome shotgun (WGS) entry which is preliminary data.</text>
</comment>
<sequence>MWTPDGWSAPDRKQLLYRKVNCSDVLKDIDTPFPALLIDKMNNWRLCVTRILRRKTISCSTTRQRELFQGWYRECDIIPHTYDADFAALIEQYNPDLLKHLLSNETKFRLITILGRVNDSHEFKFRPLDGGPPSIDLFWMYSSEKESWVGGTASDGSKFKYTYPRFDETCAADLLGHIFWIPCNPEQTVLMEYGPKWYLDHPTNQFSWRSSQFNVKPNGKWSKEEMAEVYRVL</sequence>
<keyword evidence="6" id="KW-1185">Reference proteome</keyword>
<dbReference type="PANTHER" id="PTHR15407:SF28">
    <property type="entry name" value="RIBITOL-5-PHOSPHATE TRANSFERASE FKTN"/>
    <property type="match status" value="1"/>
</dbReference>
<dbReference type="AlphaFoldDB" id="A0AAD5WG28"/>
<protein>
    <submittedName>
        <fullName evidence="5">Uncharacterized protein</fullName>
    </submittedName>
</protein>
<dbReference type="InterPro" id="IPR009644">
    <property type="entry name" value="FKTN/MNN4/W02B3.4-1"/>
</dbReference>
<proteinExistence type="predicted"/>
<dbReference type="GO" id="GO:0016020">
    <property type="term" value="C:membrane"/>
    <property type="evidence" value="ECO:0007669"/>
    <property type="project" value="UniProtKB-SubCell"/>
</dbReference>
<evidence type="ECO:0000313" key="5">
    <source>
        <dbReference type="EMBL" id="KAJ1368750.1"/>
    </source>
</evidence>
<keyword evidence="4" id="KW-0472">Membrane</keyword>
<dbReference type="PANTHER" id="PTHR15407">
    <property type="entry name" value="FUKUTIN-RELATED"/>
    <property type="match status" value="1"/>
</dbReference>
<dbReference type="EMBL" id="JAHQIW010006294">
    <property type="protein sequence ID" value="KAJ1368750.1"/>
    <property type="molecule type" value="Genomic_DNA"/>
</dbReference>
<name>A0AAD5WG28_PARTN</name>
<dbReference type="Proteomes" id="UP001196413">
    <property type="component" value="Unassembled WGS sequence"/>
</dbReference>
<evidence type="ECO:0000313" key="6">
    <source>
        <dbReference type="Proteomes" id="UP001196413"/>
    </source>
</evidence>
<accession>A0AAD5WG28</accession>
<reference evidence="5" key="1">
    <citation type="submission" date="2021-06" db="EMBL/GenBank/DDBJ databases">
        <title>Parelaphostrongylus tenuis whole genome reference sequence.</title>
        <authorList>
            <person name="Garwood T.J."/>
            <person name="Larsen P.A."/>
            <person name="Fountain-Jones N.M."/>
            <person name="Garbe J.R."/>
            <person name="Macchietto M.G."/>
            <person name="Kania S.A."/>
            <person name="Gerhold R.W."/>
            <person name="Richards J.E."/>
            <person name="Wolf T.M."/>
        </authorList>
    </citation>
    <scope>NUCLEOTIDE SEQUENCE</scope>
    <source>
        <strain evidence="5">MNPRO001-30</strain>
        <tissue evidence="5">Meninges</tissue>
    </source>
</reference>
<gene>
    <name evidence="5" type="ORF">KIN20_030024</name>
</gene>
<evidence type="ECO:0000256" key="3">
    <source>
        <dbReference type="ARBA" id="ARBA00022989"/>
    </source>
</evidence>
<evidence type="ECO:0000256" key="1">
    <source>
        <dbReference type="ARBA" id="ARBA00004167"/>
    </source>
</evidence>
<organism evidence="5 6">
    <name type="scientific">Parelaphostrongylus tenuis</name>
    <name type="common">Meningeal worm</name>
    <dbReference type="NCBI Taxonomy" id="148309"/>
    <lineage>
        <taxon>Eukaryota</taxon>
        <taxon>Metazoa</taxon>
        <taxon>Ecdysozoa</taxon>
        <taxon>Nematoda</taxon>
        <taxon>Chromadorea</taxon>
        <taxon>Rhabditida</taxon>
        <taxon>Rhabditina</taxon>
        <taxon>Rhabditomorpha</taxon>
        <taxon>Strongyloidea</taxon>
        <taxon>Metastrongylidae</taxon>
        <taxon>Parelaphostrongylus</taxon>
    </lineage>
</organism>